<evidence type="ECO:0000313" key="2">
    <source>
        <dbReference type="EMBL" id="WTS19004.1"/>
    </source>
</evidence>
<dbReference type="AlphaFoldDB" id="A0AAU1UP25"/>
<proteinExistence type="predicted"/>
<accession>A0AAU1UP25</accession>
<reference evidence="2" key="1">
    <citation type="submission" date="2022-10" db="EMBL/GenBank/DDBJ databases">
        <title>The complete genomes of actinobacterial strains from the NBC collection.</title>
        <authorList>
            <person name="Joergensen T.S."/>
            <person name="Alvarez Arevalo M."/>
            <person name="Sterndorff E.B."/>
            <person name="Faurdal D."/>
            <person name="Vuksanovic O."/>
            <person name="Mourched A.-S."/>
            <person name="Charusanti P."/>
            <person name="Shaw S."/>
            <person name="Blin K."/>
            <person name="Weber T."/>
        </authorList>
    </citation>
    <scope>NUCLEOTIDE SEQUENCE</scope>
    <source>
        <strain evidence="2">NBC_00119</strain>
    </source>
</reference>
<dbReference type="EMBL" id="CP108195">
    <property type="protein sequence ID" value="WTS19004.1"/>
    <property type="molecule type" value="Genomic_DNA"/>
</dbReference>
<protein>
    <submittedName>
        <fullName evidence="2">DUF6328 family protein</fullName>
    </submittedName>
</protein>
<organism evidence="2">
    <name type="scientific">Streptomyces sp. NBC_00119</name>
    <dbReference type="NCBI Taxonomy" id="2975659"/>
    <lineage>
        <taxon>Bacteria</taxon>
        <taxon>Bacillati</taxon>
        <taxon>Actinomycetota</taxon>
        <taxon>Actinomycetes</taxon>
        <taxon>Kitasatosporales</taxon>
        <taxon>Streptomycetaceae</taxon>
        <taxon>Streptomyces</taxon>
    </lineage>
</organism>
<keyword evidence="1" id="KW-0812">Transmembrane</keyword>
<dbReference type="InterPro" id="IPR046291">
    <property type="entry name" value="DUF6328"/>
</dbReference>
<evidence type="ECO:0000256" key="1">
    <source>
        <dbReference type="SAM" id="Phobius"/>
    </source>
</evidence>
<name>A0AAU1UP25_9ACTN</name>
<keyword evidence="1" id="KW-0472">Membrane</keyword>
<keyword evidence="1" id="KW-1133">Transmembrane helix</keyword>
<feature type="transmembrane region" description="Helical" evidence="1">
    <location>
        <begin position="115"/>
        <end position="136"/>
    </location>
</feature>
<feature type="transmembrane region" description="Helical" evidence="1">
    <location>
        <begin position="21"/>
        <end position="38"/>
    </location>
</feature>
<sequence length="156" mass="16457">MERADRNFGELLQELRVTQTGVQILFAFLLTLAFTPRFPSLDAVQRATYIATLLLAVLAAALFTAPAALHRALFRRGAKPQIVQMSSRLATAGLSVLMLALAGSVLLVVDVTAGRAAGIAAGAGTFAVCVGLWGVLPRLVRRSLTRAQEGTDSPSP</sequence>
<gene>
    <name evidence="2" type="ORF">OHU69_39200</name>
</gene>
<feature type="transmembrane region" description="Helical" evidence="1">
    <location>
        <begin position="89"/>
        <end position="109"/>
    </location>
</feature>
<feature type="transmembrane region" description="Helical" evidence="1">
    <location>
        <begin position="50"/>
        <end position="69"/>
    </location>
</feature>
<dbReference type="Pfam" id="PF19853">
    <property type="entry name" value="DUF6328"/>
    <property type="match status" value="1"/>
</dbReference>